<evidence type="ECO:0000256" key="1">
    <source>
        <dbReference type="ARBA" id="ARBA00006206"/>
    </source>
</evidence>
<reference evidence="4 5" key="1">
    <citation type="submission" date="2017-10" db="EMBL/GenBank/DDBJ databases">
        <title>Development of genomic resources for the powdery mildew, Erysiphe pulchra.</title>
        <authorList>
            <person name="Wadl P.A."/>
            <person name="Mack B.M."/>
            <person name="Moore G."/>
            <person name="Beltz S.B."/>
        </authorList>
    </citation>
    <scope>NUCLEOTIDE SEQUENCE [LARGE SCALE GENOMIC DNA]</scope>
    <source>
        <strain evidence="4">Cflorida</strain>
    </source>
</reference>
<dbReference type="InterPro" id="IPR008183">
    <property type="entry name" value="Aldose_1/G6P_1-epimerase"/>
</dbReference>
<dbReference type="CDD" id="cd09019">
    <property type="entry name" value="galactose_mutarotase_like"/>
    <property type="match status" value="1"/>
</dbReference>
<sequence length="367" mass="40131">MPSPPPCEFISLGAIVKSFHVGKTNIVLGFSSQDSYLTHNSPHFGETIGRVANRVANAQINSLNGRSYPLAKNDGANSLHGGVVGWGKKIWDGPTPVEKRDTGVQTLLHDSIECVTFKLRSKDGDEGYPGSVEAQVFYTTGKQHENGKEINVLSIEYEAYFSEDDTSGIDETVVNMTNHSYDSKDSNQGTEANPNLCSYFNITGGSTIDGTIVTLSSNTHLSVDDGGIPISTTPVSSSSFTANKPFTLGAIEPNFDHCFIVDPTPGLQIPIDTRSFPLQLLVTAYHPQTKVHLEVYSTEPAFQFYTGQYIDVPAMEGTPARGSRAGFCVEPSRYIDAINREEWRDQVILKKGQVYGSRIVYKAWSDE</sequence>
<dbReference type="SUPFAM" id="SSF74650">
    <property type="entry name" value="Galactose mutarotase-like"/>
    <property type="match status" value="1"/>
</dbReference>
<dbReference type="GO" id="GO:0006006">
    <property type="term" value="P:glucose metabolic process"/>
    <property type="evidence" value="ECO:0007669"/>
    <property type="project" value="TreeGrafter"/>
</dbReference>
<dbReference type="PANTHER" id="PTHR10091:SF0">
    <property type="entry name" value="GALACTOSE MUTAROTASE"/>
    <property type="match status" value="1"/>
</dbReference>
<gene>
    <name evidence="4" type="ORF">EPUL_002919</name>
</gene>
<keyword evidence="3" id="KW-0119">Carbohydrate metabolism</keyword>
<dbReference type="GO" id="GO:0033499">
    <property type="term" value="P:galactose catabolic process via UDP-galactose, Leloir pathway"/>
    <property type="evidence" value="ECO:0007669"/>
    <property type="project" value="TreeGrafter"/>
</dbReference>
<dbReference type="Pfam" id="PF01263">
    <property type="entry name" value="Aldose_epim"/>
    <property type="match status" value="2"/>
</dbReference>
<dbReference type="GO" id="GO:0030246">
    <property type="term" value="F:carbohydrate binding"/>
    <property type="evidence" value="ECO:0007669"/>
    <property type="project" value="InterPro"/>
</dbReference>
<evidence type="ECO:0000313" key="4">
    <source>
        <dbReference type="EMBL" id="POS87082.1"/>
    </source>
</evidence>
<evidence type="ECO:0000256" key="2">
    <source>
        <dbReference type="ARBA" id="ARBA00023235"/>
    </source>
</evidence>
<dbReference type="OrthoDB" id="274691at2759"/>
<protein>
    <recommendedName>
        <fullName evidence="6">Galactose mutarotase-like protein</fullName>
    </recommendedName>
</protein>
<keyword evidence="2" id="KW-0413">Isomerase</keyword>
<name>A0A2S4PYH2_9PEZI</name>
<dbReference type="InterPro" id="IPR014718">
    <property type="entry name" value="GH-type_carb-bd"/>
</dbReference>
<evidence type="ECO:0000313" key="5">
    <source>
        <dbReference type="Proteomes" id="UP000237438"/>
    </source>
</evidence>
<dbReference type="EMBL" id="PEDP01000196">
    <property type="protein sequence ID" value="POS87082.1"/>
    <property type="molecule type" value="Genomic_DNA"/>
</dbReference>
<keyword evidence="5" id="KW-1185">Reference proteome</keyword>
<dbReference type="STRING" id="225359.A0A2S4PYH2"/>
<dbReference type="GO" id="GO:0004034">
    <property type="term" value="F:aldose 1-epimerase activity"/>
    <property type="evidence" value="ECO:0007669"/>
    <property type="project" value="TreeGrafter"/>
</dbReference>
<proteinExistence type="inferred from homology"/>
<dbReference type="InterPro" id="IPR011013">
    <property type="entry name" value="Gal_mutarotase_sf_dom"/>
</dbReference>
<organism evidence="4 5">
    <name type="scientific">Erysiphe pulchra</name>
    <dbReference type="NCBI Taxonomy" id="225359"/>
    <lineage>
        <taxon>Eukaryota</taxon>
        <taxon>Fungi</taxon>
        <taxon>Dikarya</taxon>
        <taxon>Ascomycota</taxon>
        <taxon>Pezizomycotina</taxon>
        <taxon>Leotiomycetes</taxon>
        <taxon>Erysiphales</taxon>
        <taxon>Erysiphaceae</taxon>
        <taxon>Erysiphe</taxon>
    </lineage>
</organism>
<evidence type="ECO:0008006" key="6">
    <source>
        <dbReference type="Google" id="ProtNLM"/>
    </source>
</evidence>
<evidence type="ECO:0000256" key="3">
    <source>
        <dbReference type="ARBA" id="ARBA00023277"/>
    </source>
</evidence>
<comment type="similarity">
    <text evidence="1">Belongs to the aldose epimerase family.</text>
</comment>
<dbReference type="Gene3D" id="2.70.98.10">
    <property type="match status" value="1"/>
</dbReference>
<accession>A0A2S4PYH2</accession>
<dbReference type="Proteomes" id="UP000237438">
    <property type="component" value="Unassembled WGS sequence"/>
</dbReference>
<dbReference type="AlphaFoldDB" id="A0A2S4PYH2"/>
<dbReference type="PANTHER" id="PTHR10091">
    <property type="entry name" value="ALDOSE-1-EPIMERASE"/>
    <property type="match status" value="1"/>
</dbReference>
<dbReference type="InterPro" id="IPR047215">
    <property type="entry name" value="Galactose_mutarotase-like"/>
</dbReference>
<comment type="caution">
    <text evidence="4">The sequence shown here is derived from an EMBL/GenBank/DDBJ whole genome shotgun (WGS) entry which is preliminary data.</text>
</comment>